<keyword evidence="2" id="KW-0540">Nuclease</keyword>
<dbReference type="PANTHER" id="PTHR13620">
    <property type="entry name" value="3-5 EXONUCLEASE"/>
    <property type="match status" value="1"/>
</dbReference>
<protein>
    <recommendedName>
        <fullName evidence="8">3'-5' exonuclease</fullName>
    </recommendedName>
    <alternativeName>
        <fullName evidence="9">Werner Syndrome-like exonuclease</fullName>
    </alternativeName>
</protein>
<sequence length="309" mass="33603">MGDTIDDLLAWIEADDKQAAGNPAHTVVSTPARKLPRHFGGIVALPALQLPMTPMYSRNAAEADELCAEYVHRAGARVGMDIEWKVLMVAGEAPRHTATVQLSVQNVSLVLQLSAMHCVPTRLISLLEDERVVKAGVGILNDGLKLRRDFGIRCRGLLDLSALASAVLPDGARRWNLANLSERVLRKSLPKEERLRLSDWEARLSPDQLEYAALDALASLRICVELERLAANAASGLVDRLIHAVPEDPMRSRPAPATDCHPCLKAQVTVATKAGDTRPGLDENDDPAIPMPKPAHLLSRMKECPAVSK</sequence>
<keyword evidence="3" id="KW-0479">Metal-binding</keyword>
<dbReference type="InterPro" id="IPR012337">
    <property type="entry name" value="RNaseH-like_sf"/>
</dbReference>
<dbReference type="GO" id="GO:0008408">
    <property type="term" value="F:3'-5' exonuclease activity"/>
    <property type="evidence" value="ECO:0007669"/>
    <property type="project" value="InterPro"/>
</dbReference>
<dbReference type="GO" id="GO:0005634">
    <property type="term" value="C:nucleus"/>
    <property type="evidence" value="ECO:0007669"/>
    <property type="project" value="UniProtKB-SubCell"/>
</dbReference>
<evidence type="ECO:0000256" key="3">
    <source>
        <dbReference type="ARBA" id="ARBA00022723"/>
    </source>
</evidence>
<dbReference type="GO" id="GO:0006139">
    <property type="term" value="P:nucleobase-containing compound metabolic process"/>
    <property type="evidence" value="ECO:0007669"/>
    <property type="project" value="InterPro"/>
</dbReference>
<organism evidence="11">
    <name type="scientific">Haptolina ericina</name>
    <dbReference type="NCBI Taxonomy" id="156174"/>
    <lineage>
        <taxon>Eukaryota</taxon>
        <taxon>Haptista</taxon>
        <taxon>Haptophyta</taxon>
        <taxon>Prymnesiophyceae</taxon>
        <taxon>Prymnesiales</taxon>
        <taxon>Prymnesiaceae</taxon>
        <taxon>Haptolina</taxon>
    </lineage>
</organism>
<evidence type="ECO:0000256" key="2">
    <source>
        <dbReference type="ARBA" id="ARBA00022722"/>
    </source>
</evidence>
<evidence type="ECO:0000256" key="7">
    <source>
        <dbReference type="ARBA" id="ARBA00023242"/>
    </source>
</evidence>
<dbReference type="PANTHER" id="PTHR13620:SF109">
    <property type="entry name" value="3'-5' EXONUCLEASE"/>
    <property type="match status" value="1"/>
</dbReference>
<feature type="domain" description="3'-5' exonuclease" evidence="10">
    <location>
        <begin position="54"/>
        <end position="231"/>
    </location>
</feature>
<dbReference type="InterPro" id="IPR051132">
    <property type="entry name" value="3-5_Exonuclease_domain"/>
</dbReference>
<comment type="subcellular location">
    <subcellularLocation>
        <location evidence="1">Nucleus</location>
    </subcellularLocation>
</comment>
<keyword evidence="6" id="KW-0460">Magnesium</keyword>
<dbReference type="EMBL" id="HBHX01053127">
    <property type="protein sequence ID" value="CAE0132665.1"/>
    <property type="molecule type" value="Transcribed_RNA"/>
</dbReference>
<dbReference type="InterPro" id="IPR002562">
    <property type="entry name" value="3'-5'_exonuclease_dom"/>
</dbReference>
<evidence type="ECO:0000256" key="9">
    <source>
        <dbReference type="ARBA" id="ARBA00042761"/>
    </source>
</evidence>
<dbReference type="InterPro" id="IPR036397">
    <property type="entry name" value="RNaseH_sf"/>
</dbReference>
<dbReference type="GO" id="GO:0046872">
    <property type="term" value="F:metal ion binding"/>
    <property type="evidence" value="ECO:0007669"/>
    <property type="project" value="UniProtKB-KW"/>
</dbReference>
<evidence type="ECO:0000259" key="10">
    <source>
        <dbReference type="SMART" id="SM00474"/>
    </source>
</evidence>
<name>A0A7S3BE15_9EUKA</name>
<evidence type="ECO:0000313" key="11">
    <source>
        <dbReference type="EMBL" id="CAE0132665.1"/>
    </source>
</evidence>
<dbReference type="Gene3D" id="3.30.420.10">
    <property type="entry name" value="Ribonuclease H-like superfamily/Ribonuclease H"/>
    <property type="match status" value="1"/>
</dbReference>
<dbReference type="AlphaFoldDB" id="A0A7S3BE15"/>
<evidence type="ECO:0000256" key="8">
    <source>
        <dbReference type="ARBA" id="ARBA00040531"/>
    </source>
</evidence>
<dbReference type="CDD" id="cd06141">
    <property type="entry name" value="WRN_exo"/>
    <property type="match status" value="1"/>
</dbReference>
<dbReference type="SUPFAM" id="SSF53098">
    <property type="entry name" value="Ribonuclease H-like"/>
    <property type="match status" value="1"/>
</dbReference>
<gene>
    <name evidence="11" type="ORF">HERI1096_LOCUS29302</name>
</gene>
<evidence type="ECO:0000256" key="5">
    <source>
        <dbReference type="ARBA" id="ARBA00022839"/>
    </source>
</evidence>
<reference evidence="11" key="1">
    <citation type="submission" date="2021-01" db="EMBL/GenBank/DDBJ databases">
        <authorList>
            <person name="Corre E."/>
            <person name="Pelletier E."/>
            <person name="Niang G."/>
            <person name="Scheremetjew M."/>
            <person name="Finn R."/>
            <person name="Kale V."/>
            <person name="Holt S."/>
            <person name="Cochrane G."/>
            <person name="Meng A."/>
            <person name="Brown T."/>
            <person name="Cohen L."/>
        </authorList>
    </citation>
    <scope>NUCLEOTIDE SEQUENCE</scope>
    <source>
        <strain evidence="11">CCMP281</strain>
    </source>
</reference>
<dbReference type="Pfam" id="PF01612">
    <property type="entry name" value="DNA_pol_A_exo1"/>
    <property type="match status" value="1"/>
</dbReference>
<keyword evidence="4" id="KW-0378">Hydrolase</keyword>
<evidence type="ECO:0000256" key="1">
    <source>
        <dbReference type="ARBA" id="ARBA00004123"/>
    </source>
</evidence>
<evidence type="ECO:0000256" key="4">
    <source>
        <dbReference type="ARBA" id="ARBA00022801"/>
    </source>
</evidence>
<dbReference type="SMART" id="SM00474">
    <property type="entry name" value="35EXOc"/>
    <property type="match status" value="1"/>
</dbReference>
<evidence type="ECO:0000256" key="6">
    <source>
        <dbReference type="ARBA" id="ARBA00022842"/>
    </source>
</evidence>
<keyword evidence="7" id="KW-0539">Nucleus</keyword>
<keyword evidence="5" id="KW-0269">Exonuclease</keyword>
<accession>A0A7S3BE15</accession>
<dbReference type="GO" id="GO:0003676">
    <property type="term" value="F:nucleic acid binding"/>
    <property type="evidence" value="ECO:0007669"/>
    <property type="project" value="InterPro"/>
</dbReference>
<proteinExistence type="predicted"/>